<dbReference type="Proteomes" id="UP000249130">
    <property type="component" value="Unassembled WGS sequence"/>
</dbReference>
<dbReference type="InterPro" id="IPR036409">
    <property type="entry name" value="Aldolase_II/adducin_N_sf"/>
</dbReference>
<dbReference type="Pfam" id="PF00596">
    <property type="entry name" value="Aldolase_II"/>
    <property type="match status" value="1"/>
</dbReference>
<dbReference type="GO" id="GO:0051015">
    <property type="term" value="F:actin filament binding"/>
    <property type="evidence" value="ECO:0007669"/>
    <property type="project" value="TreeGrafter"/>
</dbReference>
<dbReference type="SMART" id="SM01007">
    <property type="entry name" value="Aldolase_II"/>
    <property type="match status" value="1"/>
</dbReference>
<keyword evidence="4" id="KW-1185">Reference proteome</keyword>
<dbReference type="PANTHER" id="PTHR10672:SF41">
    <property type="entry name" value="CLASS II ALDOLASE_ADDUCIN DOMAIN PROTEIN (AFU_ORTHOLOGUE AFUA_3G01330)"/>
    <property type="match status" value="1"/>
</dbReference>
<feature type="domain" description="Class II aldolase/adducin N-terminal" evidence="2">
    <location>
        <begin position="1"/>
        <end position="170"/>
    </location>
</feature>
<dbReference type="Gene3D" id="3.40.225.10">
    <property type="entry name" value="Class II aldolase/adducin N-terminal domain"/>
    <property type="match status" value="1"/>
</dbReference>
<evidence type="ECO:0000256" key="1">
    <source>
        <dbReference type="ARBA" id="ARBA00037961"/>
    </source>
</evidence>
<gene>
    <name evidence="3" type="ORF">CH341_10620</name>
</gene>
<dbReference type="PANTHER" id="PTHR10672">
    <property type="entry name" value="ADDUCIN"/>
    <property type="match status" value="1"/>
</dbReference>
<comment type="similarity">
    <text evidence="1">Belongs to the aldolase class II family.</text>
</comment>
<organism evidence="3 4">
    <name type="scientific">Rhodoplanes roseus</name>
    <dbReference type="NCBI Taxonomy" id="29409"/>
    <lineage>
        <taxon>Bacteria</taxon>
        <taxon>Pseudomonadati</taxon>
        <taxon>Pseudomonadota</taxon>
        <taxon>Alphaproteobacteria</taxon>
        <taxon>Hyphomicrobiales</taxon>
        <taxon>Nitrobacteraceae</taxon>
        <taxon>Rhodoplanes</taxon>
    </lineage>
</organism>
<name>A0A327L1N7_9BRAD</name>
<reference evidence="3 4" key="1">
    <citation type="submission" date="2017-07" db="EMBL/GenBank/DDBJ databases">
        <title>Draft Genome Sequences of Select Purple Nonsulfur Bacteria.</title>
        <authorList>
            <person name="Lasarre B."/>
            <person name="Mckinlay J.B."/>
        </authorList>
    </citation>
    <scope>NUCLEOTIDE SEQUENCE [LARGE SCALE GENOMIC DNA]</scope>
    <source>
        <strain evidence="3 4">DSM 5909</strain>
    </source>
</reference>
<proteinExistence type="inferred from homology"/>
<dbReference type="InterPro" id="IPR051017">
    <property type="entry name" value="Aldolase-II_Adducin_sf"/>
</dbReference>
<accession>A0A327L1N7</accession>
<protein>
    <recommendedName>
        <fullName evidence="2">Class II aldolase/adducin N-terminal domain-containing protein</fullName>
    </recommendedName>
</protein>
<dbReference type="GO" id="GO:0005856">
    <property type="term" value="C:cytoskeleton"/>
    <property type="evidence" value="ECO:0007669"/>
    <property type="project" value="TreeGrafter"/>
</dbReference>
<sequence>MDAFGHASVRHPDRPDRFLLACSRPPEQVRPDDILVFGEDSEPVEPCTEPLYSERFIHGEIYRLRPDVQAICHHHAPAVMPFCVSGVPLVPVTQHGATMGATIPFWDSRDDFGDTNLLVTTAAQAASLARALGPHSMVLMRRHGATSIGRDIEDMVFRAVSACRNAQIQSAAMAMGAVDALTPGEVDLAARVPPSAVARAWRCWVDRLAAA</sequence>
<dbReference type="OrthoDB" id="5291399at2"/>
<dbReference type="SUPFAM" id="SSF53639">
    <property type="entry name" value="AraD/HMP-PK domain-like"/>
    <property type="match status" value="1"/>
</dbReference>
<evidence type="ECO:0000313" key="4">
    <source>
        <dbReference type="Proteomes" id="UP000249130"/>
    </source>
</evidence>
<comment type="caution">
    <text evidence="3">The sequence shown here is derived from an EMBL/GenBank/DDBJ whole genome shotgun (WGS) entry which is preliminary data.</text>
</comment>
<dbReference type="InterPro" id="IPR001303">
    <property type="entry name" value="Aldolase_II/adducin_N"/>
</dbReference>
<evidence type="ECO:0000313" key="3">
    <source>
        <dbReference type="EMBL" id="RAI44154.1"/>
    </source>
</evidence>
<dbReference type="AlphaFoldDB" id="A0A327L1N7"/>
<evidence type="ECO:0000259" key="2">
    <source>
        <dbReference type="SMART" id="SM01007"/>
    </source>
</evidence>
<dbReference type="EMBL" id="NPEX01000056">
    <property type="protein sequence ID" value="RAI44154.1"/>
    <property type="molecule type" value="Genomic_DNA"/>
</dbReference>